<proteinExistence type="predicted"/>
<gene>
    <name evidence="1" type="ORF">DO83_15335</name>
</gene>
<dbReference type="AlphaFoldDB" id="A0A1Q2CAQ1"/>
<evidence type="ECO:0000313" key="2">
    <source>
        <dbReference type="Proteomes" id="UP000188159"/>
    </source>
</evidence>
<dbReference type="EMBL" id="CP012098">
    <property type="protein sequence ID" value="AQP40827.1"/>
    <property type="molecule type" value="Genomic_DNA"/>
</dbReference>
<sequence length="67" mass="8136">MLKCKFDWKIQDYWRRLTKPRIKKGYNNKFKVLKRIVYGRSGLVNLEKKCKLAFLPRDRDFSLSALL</sequence>
<dbReference type="OrthoDB" id="287363at2"/>
<name>A0A1Q2CAQ1_ANAHA</name>
<evidence type="ECO:0000313" key="1">
    <source>
        <dbReference type="EMBL" id="AQP40827.1"/>
    </source>
</evidence>
<dbReference type="Proteomes" id="UP000188159">
    <property type="component" value="Chromosome"/>
</dbReference>
<protein>
    <submittedName>
        <fullName evidence="1">Uncharacterized protein</fullName>
    </submittedName>
</protein>
<reference evidence="1 2" key="1">
    <citation type="journal article" date="2016" name="Sci. Rep.">
        <title>Accelerated dysbiosis of gut microbiota during aggravation of DSS-induced colitis by a butyrate-producing bacterium.</title>
        <authorList>
            <person name="Zhang Q."/>
            <person name="Wu Y."/>
            <person name="Wang J."/>
            <person name="Wu G."/>
            <person name="Long W."/>
            <person name="Xue Z."/>
            <person name="Wang L."/>
            <person name="Zhang X."/>
            <person name="Pang X."/>
            <person name="Zhao Y."/>
            <person name="Zhao L."/>
            <person name="Zhang C."/>
        </authorList>
    </citation>
    <scope>NUCLEOTIDE SEQUENCE [LARGE SCALE GENOMIC DNA]</scope>
    <source>
        <strain evidence="1 2">BPB5</strain>
    </source>
</reference>
<accession>A0A1Q2CAQ1</accession>
<organism evidence="1 2">
    <name type="scientific">Anaerostipes hadrus</name>
    <dbReference type="NCBI Taxonomy" id="649756"/>
    <lineage>
        <taxon>Bacteria</taxon>
        <taxon>Bacillati</taxon>
        <taxon>Bacillota</taxon>
        <taxon>Clostridia</taxon>
        <taxon>Lachnospirales</taxon>
        <taxon>Lachnospiraceae</taxon>
        <taxon>Anaerostipes</taxon>
    </lineage>
</organism>